<feature type="chain" id="PRO_5046668386" evidence="1">
    <location>
        <begin position="25"/>
        <end position="171"/>
    </location>
</feature>
<proteinExistence type="predicted"/>
<reference evidence="2 3" key="1">
    <citation type="submission" date="2023-11" db="EMBL/GenBank/DDBJ databases">
        <title>Gilvimarinus fulvus sp. nov., isolated from the surface of Kelp.</title>
        <authorList>
            <person name="Sun Y.Y."/>
            <person name="Gong Y."/>
            <person name="Du Z.J."/>
        </authorList>
    </citation>
    <scope>NUCLEOTIDE SEQUENCE [LARGE SCALE GENOMIC DNA]</scope>
    <source>
        <strain evidence="2 3">SDUM040013</strain>
    </source>
</reference>
<dbReference type="InterPro" id="IPR021242">
    <property type="entry name" value="DUF2799"/>
</dbReference>
<organism evidence="2 3">
    <name type="scientific">Gilvimarinus gilvus</name>
    <dbReference type="NCBI Taxonomy" id="3058038"/>
    <lineage>
        <taxon>Bacteria</taxon>
        <taxon>Pseudomonadati</taxon>
        <taxon>Pseudomonadota</taxon>
        <taxon>Gammaproteobacteria</taxon>
        <taxon>Cellvibrionales</taxon>
        <taxon>Cellvibrionaceae</taxon>
        <taxon>Gilvimarinus</taxon>
    </lineage>
</organism>
<dbReference type="EMBL" id="JAXAFO010000005">
    <property type="protein sequence ID" value="MDX6848521.1"/>
    <property type="molecule type" value="Genomic_DNA"/>
</dbReference>
<evidence type="ECO:0000313" key="2">
    <source>
        <dbReference type="EMBL" id="MDX6848521.1"/>
    </source>
</evidence>
<evidence type="ECO:0000256" key="1">
    <source>
        <dbReference type="SAM" id="SignalP"/>
    </source>
</evidence>
<accession>A0ABU4RUG4</accession>
<feature type="signal peptide" evidence="1">
    <location>
        <begin position="1"/>
        <end position="24"/>
    </location>
</feature>
<gene>
    <name evidence="2" type="ORF">SCD92_04060</name>
</gene>
<dbReference type="PROSITE" id="PS51257">
    <property type="entry name" value="PROKAR_LIPOPROTEIN"/>
    <property type="match status" value="1"/>
</dbReference>
<protein>
    <submittedName>
        <fullName evidence="2">DUF2799 domain-containing protein</fullName>
    </submittedName>
</protein>
<comment type="caution">
    <text evidence="2">The sequence shown here is derived from an EMBL/GenBank/DDBJ whole genome shotgun (WGS) entry which is preliminary data.</text>
</comment>
<evidence type="ECO:0000313" key="3">
    <source>
        <dbReference type="Proteomes" id="UP001273505"/>
    </source>
</evidence>
<dbReference type="RefSeq" id="WP_302724760.1">
    <property type="nucleotide sequence ID" value="NZ_JAULRU010000823.1"/>
</dbReference>
<sequence>MFRQRVLSVLAAQGLIIAAGCSTAPNNQVSCDIPNWQEQGIADAKSGTQPDIIKKYHKSCGDQFSGDNLNAYKLGFFQGLQKFCTYENGFELGSKNDIDSYTCPMELADTFRQGQKDGYRQYLDETGQYNSLERVVHDFDEYERKTDFDRNMGFGDAAGEHSFDDPTIPGG</sequence>
<keyword evidence="3" id="KW-1185">Reference proteome</keyword>
<dbReference type="Proteomes" id="UP001273505">
    <property type="component" value="Unassembled WGS sequence"/>
</dbReference>
<dbReference type="Pfam" id="PF10973">
    <property type="entry name" value="DUF2799"/>
    <property type="match status" value="1"/>
</dbReference>
<name>A0ABU4RUG4_9GAMM</name>
<keyword evidence="1" id="KW-0732">Signal</keyword>